<sequence length="840" mass="90141">MVVRELRASWRRLAFFFVCVAIGVGTIVALRSVIQSVGVAMTSETRALTAADILIESDQPWTDEALALIEESLDAEPDVVRTRSIETATMVRPADENKTVTKVIELRGVESAFPFYGEFVLEGDISYRHELLAGGGALVRPELLPQLDVGVGDDIVIGGETFEIRGVILREPGGQLGAFSFGPRVLVDYDDLVRSGLLGFGTRAERQLLLQLPEARIEPLVETLREPLQGQFVSIRSYRRTEDRIASNLQQAEDYLSLIGFVVVILGGIGVWSVTRVFVQQRVRSVAILKCLGATSGQVLVIYVAQVVVLGLGGSLLGVALAGGIMASIPTALTEQATSAAGLPALSYGLTVSAVAQGVGVGVLVSLLFALGPLLEMRAIKPLALLRWGLTPTVTHDWIQVGVVGVLAFGLIGLASWQASSWEVGLWVCGGFAVVAVVLHLVGRGLVRLIQPVGVGAGFALRHSVLNLVRPGNQTRVILFAVGLGSFFIIGIHAVQANLLRAFALEIADDTPDMFLLDIQRDQAEGLSALVVERGGMEPNLLPVLRARVTGVTGARTTLDGPRALRRRGVGREYTVTYRGRLEANERVVDGQFWTNEVSDQTEVSVEESVQNRLDLAIGDILRFDVLGREVSAVVSSVRAVDWDDSRSGGFMFLFRPGAFDEAPHSFIGFLRGPAETEDRTRLQSDLVTVFPNVSVIDGREVLATIRRILDFVTLAISVVGGIALLSGVLILVGSVAMTKFQRLYETAIFKTLGATSRTIVLMLLLEYGALGLLAGLVGSFGAVVLTWALTRFVLGISWHLTLLVNVTGLAITALVVALVGVVASLDVLRQKPLGTLRAE</sequence>
<evidence type="ECO:0000256" key="1">
    <source>
        <dbReference type="ARBA" id="ARBA00004651"/>
    </source>
</evidence>
<evidence type="ECO:0000256" key="6">
    <source>
        <dbReference type="SAM" id="Phobius"/>
    </source>
</evidence>
<keyword evidence="4 6" id="KW-1133">Transmembrane helix</keyword>
<keyword evidence="3 6" id="KW-0812">Transmembrane</keyword>
<evidence type="ECO:0000256" key="5">
    <source>
        <dbReference type="ARBA" id="ARBA00023136"/>
    </source>
</evidence>
<dbReference type="Pfam" id="PF12704">
    <property type="entry name" value="MacB_PCD"/>
    <property type="match status" value="1"/>
</dbReference>
<keyword evidence="2" id="KW-1003">Cell membrane</keyword>
<name>A0A381MZ70_9ZZZZ</name>
<evidence type="ECO:0000256" key="3">
    <source>
        <dbReference type="ARBA" id="ARBA00022692"/>
    </source>
</evidence>
<proteinExistence type="predicted"/>
<dbReference type="GO" id="GO:0005886">
    <property type="term" value="C:plasma membrane"/>
    <property type="evidence" value="ECO:0007669"/>
    <property type="project" value="UniProtKB-SubCell"/>
</dbReference>
<evidence type="ECO:0000313" key="9">
    <source>
        <dbReference type="EMBL" id="SUZ47616.1"/>
    </source>
</evidence>
<feature type="transmembrane region" description="Helical" evidence="6">
    <location>
        <begin position="346"/>
        <end position="377"/>
    </location>
</feature>
<feature type="transmembrane region" description="Helical" evidence="6">
    <location>
        <begin position="760"/>
        <end position="791"/>
    </location>
</feature>
<reference evidence="9" key="1">
    <citation type="submission" date="2018-05" db="EMBL/GenBank/DDBJ databases">
        <authorList>
            <person name="Lanie J.A."/>
            <person name="Ng W.-L."/>
            <person name="Kazmierczak K.M."/>
            <person name="Andrzejewski T.M."/>
            <person name="Davidsen T.M."/>
            <person name="Wayne K.J."/>
            <person name="Tettelin H."/>
            <person name="Glass J.I."/>
            <person name="Rusch D."/>
            <person name="Podicherti R."/>
            <person name="Tsui H.-C.T."/>
            <person name="Winkler M.E."/>
        </authorList>
    </citation>
    <scope>NUCLEOTIDE SEQUENCE</scope>
</reference>
<evidence type="ECO:0008006" key="10">
    <source>
        <dbReference type="Google" id="ProtNLM"/>
    </source>
</evidence>
<dbReference type="PANTHER" id="PTHR30287">
    <property type="entry name" value="MEMBRANE COMPONENT OF PREDICTED ABC SUPERFAMILY METABOLITE UPTAKE TRANSPORTER"/>
    <property type="match status" value="1"/>
</dbReference>
<dbReference type="Pfam" id="PF02687">
    <property type="entry name" value="FtsX"/>
    <property type="match status" value="2"/>
</dbReference>
<feature type="transmembrane region" description="Helical" evidence="6">
    <location>
        <begin position="255"/>
        <end position="279"/>
    </location>
</feature>
<feature type="transmembrane region" description="Helical" evidence="6">
    <location>
        <begin position="300"/>
        <end position="326"/>
    </location>
</feature>
<evidence type="ECO:0000259" key="7">
    <source>
        <dbReference type="Pfam" id="PF02687"/>
    </source>
</evidence>
<evidence type="ECO:0000256" key="2">
    <source>
        <dbReference type="ARBA" id="ARBA00022475"/>
    </source>
</evidence>
<organism evidence="9">
    <name type="scientific">marine metagenome</name>
    <dbReference type="NCBI Taxonomy" id="408172"/>
    <lineage>
        <taxon>unclassified sequences</taxon>
        <taxon>metagenomes</taxon>
        <taxon>ecological metagenomes</taxon>
    </lineage>
</organism>
<dbReference type="EMBL" id="UINC01000025">
    <property type="protein sequence ID" value="SUZ47616.1"/>
    <property type="molecule type" value="Genomic_DNA"/>
</dbReference>
<dbReference type="AlphaFoldDB" id="A0A381MZ70"/>
<protein>
    <recommendedName>
        <fullName evidence="10">ABC3 transporter permease protein domain-containing protein</fullName>
    </recommendedName>
</protein>
<evidence type="ECO:0000259" key="8">
    <source>
        <dbReference type="Pfam" id="PF12704"/>
    </source>
</evidence>
<feature type="transmembrane region" description="Helical" evidence="6">
    <location>
        <begin position="712"/>
        <end position="739"/>
    </location>
</feature>
<comment type="subcellular location">
    <subcellularLocation>
        <location evidence="1">Cell membrane</location>
        <topology evidence="1">Multi-pass membrane protein</topology>
    </subcellularLocation>
</comment>
<accession>A0A381MZ70</accession>
<feature type="transmembrane region" description="Helical" evidence="6">
    <location>
        <begin position="477"/>
        <end position="495"/>
    </location>
</feature>
<evidence type="ECO:0000256" key="4">
    <source>
        <dbReference type="ARBA" id="ARBA00022989"/>
    </source>
</evidence>
<feature type="domain" description="ABC3 transporter permease C-terminal" evidence="7">
    <location>
        <begin position="719"/>
        <end position="831"/>
    </location>
</feature>
<dbReference type="InterPro" id="IPR003838">
    <property type="entry name" value="ABC3_permease_C"/>
</dbReference>
<feature type="transmembrane region" description="Helical" evidence="6">
    <location>
        <begin position="398"/>
        <end position="418"/>
    </location>
</feature>
<dbReference type="InterPro" id="IPR025857">
    <property type="entry name" value="MacB_PCD"/>
</dbReference>
<dbReference type="PANTHER" id="PTHR30287:SF1">
    <property type="entry name" value="INNER MEMBRANE PROTEIN"/>
    <property type="match status" value="1"/>
</dbReference>
<feature type="transmembrane region" description="Helical" evidence="6">
    <location>
        <begin position="424"/>
        <end position="442"/>
    </location>
</feature>
<feature type="transmembrane region" description="Helical" evidence="6">
    <location>
        <begin position="803"/>
        <end position="829"/>
    </location>
</feature>
<dbReference type="InterPro" id="IPR038766">
    <property type="entry name" value="Membrane_comp_ABC_pdt"/>
</dbReference>
<gene>
    <name evidence="9" type="ORF">METZ01_LOCUS470</name>
</gene>
<feature type="domain" description="ABC3 transporter permease C-terminal" evidence="7">
    <location>
        <begin position="258"/>
        <end position="381"/>
    </location>
</feature>
<keyword evidence="5 6" id="KW-0472">Membrane</keyword>
<feature type="domain" description="MacB-like periplasmic core" evidence="8">
    <location>
        <begin position="19"/>
        <end position="219"/>
    </location>
</feature>